<evidence type="ECO:0000313" key="4">
    <source>
        <dbReference type="EMBL" id="KTC92863.1"/>
    </source>
</evidence>
<organism evidence="4 5">
    <name type="scientific">Legionella drozanskii LLAP-1</name>
    <dbReference type="NCBI Taxonomy" id="1212489"/>
    <lineage>
        <taxon>Bacteria</taxon>
        <taxon>Pseudomonadati</taxon>
        <taxon>Pseudomonadota</taxon>
        <taxon>Gammaproteobacteria</taxon>
        <taxon>Legionellales</taxon>
        <taxon>Legionellaceae</taxon>
        <taxon>Legionella</taxon>
    </lineage>
</organism>
<feature type="transmembrane region" description="Helical" evidence="1">
    <location>
        <begin position="216"/>
        <end position="236"/>
    </location>
</feature>
<accession>A0A0W0TB92</accession>
<feature type="transmembrane region" description="Helical" evidence="1">
    <location>
        <begin position="313"/>
        <end position="332"/>
    </location>
</feature>
<evidence type="ECO:0000259" key="2">
    <source>
        <dbReference type="Pfam" id="PF01757"/>
    </source>
</evidence>
<dbReference type="PANTHER" id="PTHR23028">
    <property type="entry name" value="ACETYLTRANSFERASE"/>
    <property type="match status" value="1"/>
</dbReference>
<dbReference type="Pfam" id="PF19040">
    <property type="entry name" value="SGNH"/>
    <property type="match status" value="1"/>
</dbReference>
<dbReference type="InterPro" id="IPR050879">
    <property type="entry name" value="Acyltransferase_3"/>
</dbReference>
<gene>
    <name evidence="4" type="ORF">Ldro_0234</name>
</gene>
<proteinExistence type="predicted"/>
<feature type="transmembrane region" description="Helical" evidence="1">
    <location>
        <begin position="72"/>
        <end position="92"/>
    </location>
</feature>
<dbReference type="RefSeq" id="WP_058494600.1">
    <property type="nucleotide sequence ID" value="NZ_CAAAIU010000003.1"/>
</dbReference>
<keyword evidence="5" id="KW-1185">Reference proteome</keyword>
<dbReference type="InterPro" id="IPR043968">
    <property type="entry name" value="SGNH"/>
</dbReference>
<dbReference type="GO" id="GO:0009103">
    <property type="term" value="P:lipopolysaccharide biosynthetic process"/>
    <property type="evidence" value="ECO:0007669"/>
    <property type="project" value="TreeGrafter"/>
</dbReference>
<keyword evidence="1" id="KW-0472">Membrane</keyword>
<keyword evidence="1" id="KW-1133">Transmembrane helix</keyword>
<dbReference type="GO" id="GO:0016020">
    <property type="term" value="C:membrane"/>
    <property type="evidence" value="ECO:0007669"/>
    <property type="project" value="TreeGrafter"/>
</dbReference>
<feature type="transmembrane region" description="Helical" evidence="1">
    <location>
        <begin position="31"/>
        <end position="51"/>
    </location>
</feature>
<comment type="caution">
    <text evidence="4">The sequence shown here is derived from an EMBL/GenBank/DDBJ whole genome shotgun (WGS) entry which is preliminary data.</text>
</comment>
<dbReference type="InterPro" id="IPR002656">
    <property type="entry name" value="Acyl_transf_3_dom"/>
</dbReference>
<reference evidence="4 5" key="1">
    <citation type="submission" date="2015-11" db="EMBL/GenBank/DDBJ databases">
        <title>Genomic analysis of 38 Legionella species identifies large and diverse effector repertoires.</title>
        <authorList>
            <person name="Burstein D."/>
            <person name="Amaro F."/>
            <person name="Zusman T."/>
            <person name="Lifshitz Z."/>
            <person name="Cohen O."/>
            <person name="Gilbert J.A."/>
            <person name="Pupko T."/>
            <person name="Shuman H.A."/>
            <person name="Segal G."/>
        </authorList>
    </citation>
    <scope>NUCLEOTIDE SEQUENCE [LARGE SCALE GENOMIC DNA]</scope>
    <source>
        <strain evidence="4 5">ATCC 700990</strain>
    </source>
</reference>
<name>A0A0W0TB92_9GAMM</name>
<keyword evidence="4" id="KW-0808">Transferase</keyword>
<dbReference type="GO" id="GO:0016747">
    <property type="term" value="F:acyltransferase activity, transferring groups other than amino-acyl groups"/>
    <property type="evidence" value="ECO:0007669"/>
    <property type="project" value="InterPro"/>
</dbReference>
<keyword evidence="1" id="KW-0812">Transmembrane</keyword>
<keyword evidence="4" id="KW-0012">Acyltransferase</keyword>
<dbReference type="EMBL" id="LNXY01000003">
    <property type="protein sequence ID" value="KTC92863.1"/>
    <property type="molecule type" value="Genomic_DNA"/>
</dbReference>
<protein>
    <submittedName>
        <fullName evidence="4">Acyltransferase</fullName>
    </submittedName>
</protein>
<evidence type="ECO:0000313" key="5">
    <source>
        <dbReference type="Proteomes" id="UP000054736"/>
    </source>
</evidence>
<feature type="transmembrane region" description="Helical" evidence="1">
    <location>
        <begin position="167"/>
        <end position="184"/>
    </location>
</feature>
<feature type="transmembrane region" description="Helical" evidence="1">
    <location>
        <begin position="286"/>
        <end position="307"/>
    </location>
</feature>
<evidence type="ECO:0000259" key="3">
    <source>
        <dbReference type="Pfam" id="PF19040"/>
    </source>
</evidence>
<feature type="transmembrane region" description="Helical" evidence="1">
    <location>
        <begin position="190"/>
        <end position="209"/>
    </location>
</feature>
<dbReference type="PATRIC" id="fig|1212489.4.peg.244"/>
<evidence type="ECO:0000256" key="1">
    <source>
        <dbReference type="SAM" id="Phobius"/>
    </source>
</evidence>
<feature type="transmembrane region" description="Helical" evidence="1">
    <location>
        <begin position="136"/>
        <end position="155"/>
    </location>
</feature>
<sequence length="658" mass="75903">MNYRPDVDGLRAIAILFVLFFHSGLKLFPSGFIGVDLFFVISGYLITSIIHRSIQNQHFSFLEFYSRRLWRLQPVFICLLVVVTLCTLVFYLPDDLLQFAKSARKTSIFTSNSYFSRVTTGYFAADSNQLPLLHTWSLSIEWQCYLILPLAIYLLNQFVPKRHISKFIYLFTLLFFVLALYFSANNASKTYYQFLSRVFEFLIGSCVALTPRRFSLPSIVLNSIGALAFLTLVYIATRSNISLGFPNYYALILCVATALLIAVGEHQPKPLINQLLSTKPFVFIGLISYSLYIWHWPIFAFIRYLGIEETNSIIASALCASLILGYLSWRYIEKPARKFYQLRFVYTLGLLLLLPIGLAHLDAYFILNNSGFPHRFNNDVVKVFEQLKQYDVSQREKCMGRNSVDINSRCTFGSKNPNSKASLMIGDSFSNHSWRFMDTLAKEANISILAQATPGCLALPGIYLYDWSTYRNTIYQECYNETQRYYEMIKTNHYHFVILGQSWNGYLGVNVINQLNDERTVMLTKKRIKIALEKALQIIIDSGATPVLIKATASTTDNLRDCFFQHVKQRKKYNPEQCDFNLQTNADPWLDNLFLKMQKKYTQLVIIDPRKVQCSKEGHCKADINGVPVFRDVAHITDYASYQFAKRYLKQYKNPLIS</sequence>
<dbReference type="Proteomes" id="UP000054736">
    <property type="component" value="Unassembled WGS sequence"/>
</dbReference>
<feature type="transmembrane region" description="Helical" evidence="1">
    <location>
        <begin position="248"/>
        <end position="265"/>
    </location>
</feature>
<feature type="domain" description="SGNH" evidence="3">
    <location>
        <begin position="398"/>
        <end position="649"/>
    </location>
</feature>
<dbReference type="OrthoDB" id="9767863at2"/>
<dbReference type="AlphaFoldDB" id="A0A0W0TB92"/>
<dbReference type="PANTHER" id="PTHR23028:SF53">
    <property type="entry name" value="ACYL_TRANSF_3 DOMAIN-CONTAINING PROTEIN"/>
    <property type="match status" value="1"/>
</dbReference>
<dbReference type="STRING" id="1212489.Ldro_0234"/>
<dbReference type="Pfam" id="PF01757">
    <property type="entry name" value="Acyl_transf_3"/>
    <property type="match status" value="1"/>
</dbReference>
<feature type="domain" description="Acyltransferase 3" evidence="2">
    <location>
        <begin position="6"/>
        <end position="329"/>
    </location>
</feature>
<feature type="transmembrane region" description="Helical" evidence="1">
    <location>
        <begin position="344"/>
        <end position="367"/>
    </location>
</feature>